<dbReference type="RefSeq" id="WP_015324639.1">
    <property type="nucleotide sequence ID" value="NC_019977.1"/>
</dbReference>
<sequence length="73" mass="8437">MMIEVSNVGHSVWPDNSYIEKRVSRMGSRYVWSVHYTDCLGLHVETGAEASKFRAELAAKRTARILIPKDWRE</sequence>
<organism evidence="1 2">
    <name type="scientific">Methanomethylovorans hollandica (strain DSM 15978 / NBRC 107637 / DMS1)</name>
    <dbReference type="NCBI Taxonomy" id="867904"/>
    <lineage>
        <taxon>Archaea</taxon>
        <taxon>Methanobacteriati</taxon>
        <taxon>Methanobacteriota</taxon>
        <taxon>Stenosarchaea group</taxon>
        <taxon>Methanomicrobia</taxon>
        <taxon>Methanosarcinales</taxon>
        <taxon>Methanosarcinaceae</taxon>
        <taxon>Methanomethylovorans</taxon>
    </lineage>
</organism>
<dbReference type="KEGG" id="mhz:Metho_1243"/>
<keyword evidence="2" id="KW-1185">Reference proteome</keyword>
<evidence type="ECO:0000313" key="2">
    <source>
        <dbReference type="Proteomes" id="UP000010866"/>
    </source>
</evidence>
<dbReference type="STRING" id="867904.Metho_1243"/>
<accession>L0KZE9</accession>
<dbReference type="GeneID" id="14407052"/>
<dbReference type="AlphaFoldDB" id="L0KZE9"/>
<proteinExistence type="predicted"/>
<evidence type="ECO:0000313" key="1">
    <source>
        <dbReference type="EMBL" id="AGB49473.1"/>
    </source>
</evidence>
<dbReference type="HOGENOM" id="CLU_2695784_0_0_2"/>
<reference evidence="2" key="1">
    <citation type="submission" date="2012-02" db="EMBL/GenBank/DDBJ databases">
        <title>Complete sequence of chromosome of Methanomethylovorans hollandica DSM 15978.</title>
        <authorList>
            <person name="Lucas S."/>
            <person name="Copeland A."/>
            <person name="Lapidus A."/>
            <person name="Glavina del Rio T."/>
            <person name="Dalin E."/>
            <person name="Tice H."/>
            <person name="Bruce D."/>
            <person name="Goodwin L."/>
            <person name="Pitluck S."/>
            <person name="Peters L."/>
            <person name="Mikhailova N."/>
            <person name="Held B."/>
            <person name="Kyrpides N."/>
            <person name="Mavromatis K."/>
            <person name="Ivanova N."/>
            <person name="Brettin T."/>
            <person name="Detter J.C."/>
            <person name="Han C."/>
            <person name="Larimer F."/>
            <person name="Land M."/>
            <person name="Hauser L."/>
            <person name="Markowitz V."/>
            <person name="Cheng J.-F."/>
            <person name="Hugenholtz P."/>
            <person name="Woyke T."/>
            <person name="Wu D."/>
            <person name="Spring S."/>
            <person name="Schroeder M."/>
            <person name="Brambilla E."/>
            <person name="Klenk H.-P."/>
            <person name="Eisen J.A."/>
        </authorList>
    </citation>
    <scope>NUCLEOTIDE SEQUENCE [LARGE SCALE GENOMIC DNA]</scope>
    <source>
        <strain evidence="2">DSM 15978 / NBRC 107637 / DMS1</strain>
    </source>
</reference>
<gene>
    <name evidence="1" type="ordered locus">Metho_1243</name>
</gene>
<dbReference type="Proteomes" id="UP000010866">
    <property type="component" value="Chromosome"/>
</dbReference>
<name>L0KZE9_METHD</name>
<dbReference type="EMBL" id="CP003362">
    <property type="protein sequence ID" value="AGB49473.1"/>
    <property type="molecule type" value="Genomic_DNA"/>
</dbReference>
<protein>
    <submittedName>
        <fullName evidence="1">Uncharacterized protein</fullName>
    </submittedName>
</protein>